<comment type="caution">
    <text evidence="2">The sequence shown here is derived from an EMBL/GenBank/DDBJ whole genome shotgun (WGS) entry which is preliminary data.</text>
</comment>
<dbReference type="EMBL" id="JABEZV010000009">
    <property type="protein sequence ID" value="MBA0721440.1"/>
    <property type="molecule type" value="Genomic_DNA"/>
</dbReference>
<dbReference type="GO" id="GO:0005794">
    <property type="term" value="C:Golgi apparatus"/>
    <property type="evidence" value="ECO:0007669"/>
    <property type="project" value="InterPro"/>
</dbReference>
<keyword evidence="1" id="KW-0812">Transmembrane</keyword>
<feature type="transmembrane region" description="Helical" evidence="1">
    <location>
        <begin position="84"/>
        <end position="101"/>
    </location>
</feature>
<feature type="transmembrane region" description="Helical" evidence="1">
    <location>
        <begin position="53"/>
        <end position="72"/>
    </location>
</feature>
<dbReference type="AlphaFoldDB" id="A0A7J9ABR7"/>
<evidence type="ECO:0000313" key="2">
    <source>
        <dbReference type="EMBL" id="MBA0721440.1"/>
    </source>
</evidence>
<protein>
    <submittedName>
        <fullName evidence="2">Uncharacterized protein</fullName>
    </submittedName>
</protein>
<organism evidence="2 3">
    <name type="scientific">Gossypium laxum</name>
    <dbReference type="NCBI Taxonomy" id="34288"/>
    <lineage>
        <taxon>Eukaryota</taxon>
        <taxon>Viridiplantae</taxon>
        <taxon>Streptophyta</taxon>
        <taxon>Embryophyta</taxon>
        <taxon>Tracheophyta</taxon>
        <taxon>Spermatophyta</taxon>
        <taxon>Magnoliopsida</taxon>
        <taxon>eudicotyledons</taxon>
        <taxon>Gunneridae</taxon>
        <taxon>Pentapetalae</taxon>
        <taxon>rosids</taxon>
        <taxon>malvids</taxon>
        <taxon>Malvales</taxon>
        <taxon>Malvaceae</taxon>
        <taxon>Malvoideae</taxon>
        <taxon>Gossypium</taxon>
    </lineage>
</organism>
<dbReference type="PANTHER" id="PTHR12822">
    <property type="entry name" value="PROTEIN YIPF"/>
    <property type="match status" value="1"/>
</dbReference>
<keyword evidence="1" id="KW-0472">Membrane</keyword>
<keyword evidence="3" id="KW-1185">Reference proteome</keyword>
<gene>
    <name evidence="2" type="ORF">Golax_008985</name>
</gene>
<name>A0A7J9ABR7_9ROSI</name>
<dbReference type="InterPro" id="IPR039765">
    <property type="entry name" value="Yip5/YIPF1/YIPF2"/>
</dbReference>
<proteinExistence type="predicted"/>
<reference evidence="2 3" key="1">
    <citation type="journal article" date="2019" name="Genome Biol. Evol.">
        <title>Insights into the evolution of the New World diploid cottons (Gossypium, subgenus Houzingenia) based on genome sequencing.</title>
        <authorList>
            <person name="Grover C.E."/>
            <person name="Arick M.A. 2nd"/>
            <person name="Thrash A."/>
            <person name="Conover J.L."/>
            <person name="Sanders W.S."/>
            <person name="Peterson D.G."/>
            <person name="Frelichowski J.E."/>
            <person name="Scheffler J.A."/>
            <person name="Scheffler B.E."/>
            <person name="Wendel J.F."/>
        </authorList>
    </citation>
    <scope>NUCLEOTIDE SEQUENCE [LARGE SCALE GENOMIC DNA]</scope>
    <source>
        <strain evidence="2">4</strain>
        <tissue evidence="2">Leaf</tissue>
    </source>
</reference>
<dbReference type="GO" id="GO:0016192">
    <property type="term" value="P:vesicle-mediated transport"/>
    <property type="evidence" value="ECO:0007669"/>
    <property type="project" value="InterPro"/>
</dbReference>
<evidence type="ECO:0000313" key="3">
    <source>
        <dbReference type="Proteomes" id="UP000593574"/>
    </source>
</evidence>
<sequence length="102" mass="11469">MFIDASWVLLIGEHRDCLIGVVNVRYKSVFACLSFSMYIENLRKLLLLIPVEILRWIIILIAGSASSCFVALNLKSYIEGANDLKMMVVAAFLLQMALAIFI</sequence>
<dbReference type="PANTHER" id="PTHR12822:SF5">
    <property type="entry name" value="PROTEIN YIP"/>
    <property type="match status" value="1"/>
</dbReference>
<evidence type="ECO:0000256" key="1">
    <source>
        <dbReference type="SAM" id="Phobius"/>
    </source>
</evidence>
<keyword evidence="1" id="KW-1133">Transmembrane helix</keyword>
<accession>A0A7J9ABR7</accession>
<dbReference type="GO" id="GO:0031267">
    <property type="term" value="F:small GTPase binding"/>
    <property type="evidence" value="ECO:0007669"/>
    <property type="project" value="InterPro"/>
</dbReference>
<feature type="non-terminal residue" evidence="2">
    <location>
        <position position="1"/>
    </location>
</feature>
<dbReference type="Proteomes" id="UP000593574">
    <property type="component" value="Unassembled WGS sequence"/>
</dbReference>